<evidence type="ECO:0000313" key="3">
    <source>
        <dbReference type="Proteomes" id="UP000321578"/>
    </source>
</evidence>
<keyword evidence="3" id="KW-1185">Reference proteome</keyword>
<dbReference type="InterPro" id="IPR025665">
    <property type="entry name" value="Beta-barrel_OMP_2"/>
</dbReference>
<protein>
    <submittedName>
        <fullName evidence="2">PorT family protein</fullName>
    </submittedName>
</protein>
<dbReference type="Pfam" id="PF13568">
    <property type="entry name" value="OMP_b-brl_2"/>
    <property type="match status" value="1"/>
</dbReference>
<evidence type="ECO:0000259" key="1">
    <source>
        <dbReference type="Pfam" id="PF13568"/>
    </source>
</evidence>
<feature type="domain" description="Outer membrane protein beta-barrel" evidence="1">
    <location>
        <begin position="29"/>
        <end position="204"/>
    </location>
</feature>
<dbReference type="EMBL" id="VORO01000002">
    <property type="protein sequence ID" value="TXD90958.1"/>
    <property type="molecule type" value="Genomic_DNA"/>
</dbReference>
<dbReference type="AlphaFoldDB" id="A0A5C6ZMU6"/>
<name>A0A5C6ZMU6_9FLAO</name>
<sequence length="231" mass="25988">MACFAFCQNKKPPIAEAVKNDTIKVIDTEYREDQFYAGITYNLLGAKPSGVSQSGFSSGYHFGFIRDFPINQRRNVAIGVGLGVTSNSYNNTLLISKAGSKLSYNVLNDEDVSYDKNKFTNYAFELPIEFRWRTSTATSYDFWRIYTGLKIGYVVYSSTKFQSGEGDIQLSGVEDINRFQYGLTFSAGYSNISFYIYYGLNKMFKPEAIVSGSQEPVGMNAIKIGLMFYIL</sequence>
<organism evidence="2 3">
    <name type="scientific">Subsaximicrobium wynnwilliamsii</name>
    <dbReference type="NCBI Taxonomy" id="291179"/>
    <lineage>
        <taxon>Bacteria</taxon>
        <taxon>Pseudomonadati</taxon>
        <taxon>Bacteroidota</taxon>
        <taxon>Flavobacteriia</taxon>
        <taxon>Flavobacteriales</taxon>
        <taxon>Flavobacteriaceae</taxon>
        <taxon>Subsaximicrobium</taxon>
    </lineage>
</organism>
<reference evidence="2 3" key="1">
    <citation type="submission" date="2019-08" db="EMBL/GenBank/DDBJ databases">
        <title>Genomes of Subsaximicrobium wynnwilliamsii strains.</title>
        <authorList>
            <person name="Bowman J.P."/>
        </authorList>
    </citation>
    <scope>NUCLEOTIDE SEQUENCE [LARGE SCALE GENOMIC DNA]</scope>
    <source>
        <strain evidence="2 3">2-80-2</strain>
    </source>
</reference>
<accession>A0A5C6ZMU6</accession>
<gene>
    <name evidence="2" type="ORF">ESY86_02080</name>
</gene>
<dbReference type="OrthoDB" id="959017at2"/>
<comment type="caution">
    <text evidence="2">The sequence shown here is derived from an EMBL/GenBank/DDBJ whole genome shotgun (WGS) entry which is preliminary data.</text>
</comment>
<dbReference type="Proteomes" id="UP000321578">
    <property type="component" value="Unassembled WGS sequence"/>
</dbReference>
<evidence type="ECO:0000313" key="2">
    <source>
        <dbReference type="EMBL" id="TXD90958.1"/>
    </source>
</evidence>
<proteinExistence type="predicted"/>